<dbReference type="PANTHER" id="PTHR43652:SF6">
    <property type="entry name" value="ARGININE REPRESSOR"/>
    <property type="match status" value="1"/>
</dbReference>
<sequence length="482" mass="52126">MDKNNANQEDKGKFFTRFKFPSAYTILFFLIAVMALLTWIVPAGQYDRVMSEELGREIPITGTYKQVESNPQGIVDVLMAPIDGLYDHESYEAAAIDVSLFILIIGGFLGLVAKTGAIDAGIERVTTHLEGREEWMIPILMALFAAGGTIYGMAEESLPFYTLLVPVMMAARFDPVVAAATILLGAGIGTLGSTINPFATVIAANAAGIPFTDGIGLRIVILVVGWLICVGYVMRYAKMVRADHSKSIVFDKYEEDMEHFLGNKEGQDILELTTTRKVILIIFGAAFGVMIYGVAVLGWWMAEISAMFLAATIIIGLVARMSEEELTTSFIEGARDLLGVALIIGIARGIVVVMDRGMITDTILNAAEHAVTGLSTIVFINVMYWLEVLLSFLVPSSSGLAVLTMPIMSPLADFAGVNRDLVVTAYQSASGIVNLMTPTSAVVMGGLAIARVPYVRWVKWVAPLLLILTIFIMVMLSIGAIL</sequence>
<evidence type="ECO:0000256" key="4">
    <source>
        <dbReference type="ARBA" id="ARBA00022989"/>
    </source>
</evidence>
<evidence type="ECO:0000256" key="3">
    <source>
        <dbReference type="ARBA" id="ARBA00022692"/>
    </source>
</evidence>
<comment type="caution">
    <text evidence="7">The sequence shown here is derived from an EMBL/GenBank/DDBJ whole genome shotgun (WGS) entry which is preliminary data.</text>
</comment>
<feature type="transmembrane region" description="Helical" evidence="6">
    <location>
        <begin position="457"/>
        <end position="481"/>
    </location>
</feature>
<gene>
    <name evidence="7" type="ORF">C9I89_08655</name>
</gene>
<proteinExistence type="predicted"/>
<feature type="transmembrane region" description="Helical" evidence="6">
    <location>
        <begin position="306"/>
        <end position="322"/>
    </location>
</feature>
<dbReference type="Pfam" id="PF03606">
    <property type="entry name" value="DcuC"/>
    <property type="match status" value="1"/>
</dbReference>
<feature type="transmembrane region" description="Helical" evidence="6">
    <location>
        <begin position="135"/>
        <end position="154"/>
    </location>
</feature>
<organism evidence="7 8">
    <name type="scientific">Photobacterium lipolyticum</name>
    <dbReference type="NCBI Taxonomy" id="266810"/>
    <lineage>
        <taxon>Bacteria</taxon>
        <taxon>Pseudomonadati</taxon>
        <taxon>Pseudomonadota</taxon>
        <taxon>Gammaproteobacteria</taxon>
        <taxon>Vibrionales</taxon>
        <taxon>Vibrionaceae</taxon>
        <taxon>Photobacterium</taxon>
    </lineage>
</organism>
<accession>A0A2T3N0M7</accession>
<feature type="transmembrane region" description="Helical" evidence="6">
    <location>
        <begin position="432"/>
        <end position="450"/>
    </location>
</feature>
<dbReference type="EMBL" id="PYMC01000004">
    <property type="protein sequence ID" value="PSW05788.1"/>
    <property type="molecule type" value="Genomic_DNA"/>
</dbReference>
<dbReference type="InterPro" id="IPR018385">
    <property type="entry name" value="C4_dicarb_anaerob_car-like"/>
</dbReference>
<keyword evidence="2" id="KW-1003">Cell membrane</keyword>
<comment type="subcellular location">
    <subcellularLocation>
        <location evidence="1">Cell membrane</location>
        <topology evidence="1">Multi-pass membrane protein</topology>
    </subcellularLocation>
</comment>
<dbReference type="PANTHER" id="PTHR43652">
    <property type="entry name" value="BASIC AMINO ACID ANTIPORTER YFCC-RELATED"/>
    <property type="match status" value="1"/>
</dbReference>
<feature type="transmembrane region" description="Helical" evidence="6">
    <location>
        <begin position="334"/>
        <end position="354"/>
    </location>
</feature>
<feature type="transmembrane region" description="Helical" evidence="6">
    <location>
        <begin position="215"/>
        <end position="234"/>
    </location>
</feature>
<dbReference type="RefSeq" id="WP_107282940.1">
    <property type="nucleotide sequence ID" value="NZ_PYMC01000004.1"/>
</dbReference>
<evidence type="ECO:0000313" key="7">
    <source>
        <dbReference type="EMBL" id="PSW05788.1"/>
    </source>
</evidence>
<keyword evidence="4 6" id="KW-1133">Transmembrane helix</keyword>
<protein>
    <submittedName>
        <fullName evidence="7">C4-dicarboxylate ABC transporter</fullName>
    </submittedName>
</protein>
<evidence type="ECO:0000256" key="2">
    <source>
        <dbReference type="ARBA" id="ARBA00022475"/>
    </source>
</evidence>
<feature type="transmembrane region" description="Helical" evidence="6">
    <location>
        <begin position="393"/>
        <end position="412"/>
    </location>
</feature>
<keyword evidence="8" id="KW-1185">Reference proteome</keyword>
<feature type="transmembrane region" description="Helical" evidence="6">
    <location>
        <begin position="21"/>
        <end position="41"/>
    </location>
</feature>
<keyword evidence="5 6" id="KW-0472">Membrane</keyword>
<feature type="transmembrane region" description="Helical" evidence="6">
    <location>
        <begin position="93"/>
        <end position="114"/>
    </location>
</feature>
<dbReference type="InterPro" id="IPR051679">
    <property type="entry name" value="DASS-Related_Transporters"/>
</dbReference>
<reference evidence="7 8" key="1">
    <citation type="submission" date="2018-03" db="EMBL/GenBank/DDBJ databases">
        <title>Whole genome sequencing of Histamine producing bacteria.</title>
        <authorList>
            <person name="Butler K."/>
        </authorList>
    </citation>
    <scope>NUCLEOTIDE SEQUENCE [LARGE SCALE GENOMIC DNA]</scope>
    <source>
        <strain evidence="7 8">DSM 16190</strain>
    </source>
</reference>
<name>A0A2T3N0M7_9GAMM</name>
<dbReference type="AlphaFoldDB" id="A0A2T3N0M7"/>
<dbReference type="GO" id="GO:0005886">
    <property type="term" value="C:plasma membrane"/>
    <property type="evidence" value="ECO:0007669"/>
    <property type="project" value="UniProtKB-SubCell"/>
</dbReference>
<keyword evidence="3 6" id="KW-0812">Transmembrane</keyword>
<evidence type="ECO:0000313" key="8">
    <source>
        <dbReference type="Proteomes" id="UP000240904"/>
    </source>
</evidence>
<feature type="transmembrane region" description="Helical" evidence="6">
    <location>
        <begin position="278"/>
        <end position="300"/>
    </location>
</feature>
<evidence type="ECO:0000256" key="1">
    <source>
        <dbReference type="ARBA" id="ARBA00004651"/>
    </source>
</evidence>
<dbReference type="OrthoDB" id="255482at2"/>
<dbReference type="Proteomes" id="UP000240904">
    <property type="component" value="Unassembled WGS sequence"/>
</dbReference>
<feature type="transmembrane region" description="Helical" evidence="6">
    <location>
        <begin position="160"/>
        <end position="184"/>
    </location>
</feature>
<evidence type="ECO:0000256" key="6">
    <source>
        <dbReference type="SAM" id="Phobius"/>
    </source>
</evidence>
<evidence type="ECO:0000256" key="5">
    <source>
        <dbReference type="ARBA" id="ARBA00023136"/>
    </source>
</evidence>